<dbReference type="InterPro" id="IPR033453">
    <property type="entry name" value="Glyco_hydro_30_TIM-barrel"/>
</dbReference>
<evidence type="ECO:0000313" key="17">
    <source>
        <dbReference type="Proteomes" id="UP001153636"/>
    </source>
</evidence>
<dbReference type="Gene3D" id="3.20.20.80">
    <property type="entry name" value="Glycosidases"/>
    <property type="match status" value="1"/>
</dbReference>
<dbReference type="GO" id="GO:0051246">
    <property type="term" value="P:regulation of protein metabolic process"/>
    <property type="evidence" value="ECO:0007669"/>
    <property type="project" value="UniProtKB-ARBA"/>
</dbReference>
<dbReference type="GO" id="GO:0007040">
    <property type="term" value="P:lysosome organization"/>
    <property type="evidence" value="ECO:0007669"/>
    <property type="project" value="UniProtKB-ARBA"/>
</dbReference>
<gene>
    <name evidence="16" type="ORF">PSYICH_LOCUS2525</name>
</gene>
<dbReference type="OrthoDB" id="2160638at2759"/>
<dbReference type="GO" id="GO:0042391">
    <property type="term" value="P:regulation of membrane potential"/>
    <property type="evidence" value="ECO:0007669"/>
    <property type="project" value="UniProtKB-ARBA"/>
</dbReference>
<dbReference type="GO" id="GO:0016758">
    <property type="term" value="F:hexosyltransferase activity"/>
    <property type="evidence" value="ECO:0007669"/>
    <property type="project" value="UniProtKB-ARBA"/>
</dbReference>
<dbReference type="Pfam" id="PF02055">
    <property type="entry name" value="Glyco_hydro_30"/>
    <property type="match status" value="1"/>
</dbReference>
<feature type="domain" description="Glycosyl hydrolase family 30 beta sandwich" evidence="15">
    <location>
        <begin position="443"/>
        <end position="506"/>
    </location>
</feature>
<evidence type="ECO:0000256" key="6">
    <source>
        <dbReference type="ARBA" id="ARBA00022729"/>
    </source>
</evidence>
<evidence type="ECO:0000256" key="1">
    <source>
        <dbReference type="ARBA" id="ARBA00001013"/>
    </source>
</evidence>
<dbReference type="GO" id="GO:0005102">
    <property type="term" value="F:signaling receptor binding"/>
    <property type="evidence" value="ECO:0007669"/>
    <property type="project" value="UniProtKB-ARBA"/>
</dbReference>
<evidence type="ECO:0000256" key="10">
    <source>
        <dbReference type="ARBA" id="ARBA00050474"/>
    </source>
</evidence>
<accession>A0A9P0CNC2</accession>
<keyword evidence="17" id="KW-1185">Reference proteome</keyword>
<comment type="catalytic activity">
    <reaction evidence="10">
        <text>a beta-D-glucosylceramide + H2O = an N-acyl-sphingoid base + D-glucose</text>
        <dbReference type="Rhea" id="RHEA:81447"/>
        <dbReference type="ChEBI" id="CHEBI:4167"/>
        <dbReference type="ChEBI" id="CHEBI:15377"/>
        <dbReference type="ChEBI" id="CHEBI:83264"/>
        <dbReference type="ChEBI" id="CHEBI:83273"/>
    </reaction>
    <physiologicalReaction direction="left-to-right" evidence="10">
        <dbReference type="Rhea" id="RHEA:81448"/>
    </physiologicalReaction>
</comment>
<feature type="chain" id="PRO_5040145369" description="Glucosylceramidase" evidence="13">
    <location>
        <begin position="20"/>
        <end position="509"/>
    </location>
</feature>
<dbReference type="GO" id="GO:0032006">
    <property type="term" value="P:regulation of TOR signaling"/>
    <property type="evidence" value="ECO:0007669"/>
    <property type="project" value="UniProtKB-ARBA"/>
</dbReference>
<evidence type="ECO:0000256" key="12">
    <source>
        <dbReference type="RuleBase" id="RU361188"/>
    </source>
</evidence>
<keyword evidence="7 12" id="KW-0378">Hydrolase</keyword>
<evidence type="ECO:0000256" key="8">
    <source>
        <dbReference type="ARBA" id="ARBA00022919"/>
    </source>
</evidence>
<dbReference type="GO" id="GO:0010605">
    <property type="term" value="P:negative regulation of macromolecule metabolic process"/>
    <property type="evidence" value="ECO:0007669"/>
    <property type="project" value="UniProtKB-ARBA"/>
</dbReference>
<dbReference type="Proteomes" id="UP001153636">
    <property type="component" value="Chromosome 11"/>
</dbReference>
<evidence type="ECO:0000256" key="13">
    <source>
        <dbReference type="SAM" id="SignalP"/>
    </source>
</evidence>
<dbReference type="EMBL" id="OV651823">
    <property type="protein sequence ID" value="CAH1101246.1"/>
    <property type="molecule type" value="Genomic_DNA"/>
</dbReference>
<dbReference type="GO" id="GO:0006066">
    <property type="term" value="P:alcohol metabolic process"/>
    <property type="evidence" value="ECO:0007669"/>
    <property type="project" value="UniProtKB-ARBA"/>
</dbReference>
<name>A0A9P0CNC2_9CUCU</name>
<dbReference type="SUPFAM" id="SSF51445">
    <property type="entry name" value="(Trans)glycosidases"/>
    <property type="match status" value="1"/>
</dbReference>
<evidence type="ECO:0000313" key="16">
    <source>
        <dbReference type="EMBL" id="CAH1101246.1"/>
    </source>
</evidence>
<evidence type="ECO:0000256" key="11">
    <source>
        <dbReference type="ARBA" id="ARBA00051345"/>
    </source>
</evidence>
<comment type="similarity">
    <text evidence="4 12">Belongs to the glycosyl hydrolase 30 family.</text>
</comment>
<dbReference type="GO" id="GO:0008202">
    <property type="term" value="P:steroid metabolic process"/>
    <property type="evidence" value="ECO:0007669"/>
    <property type="project" value="UniProtKB-ARBA"/>
</dbReference>
<evidence type="ECO:0000256" key="3">
    <source>
        <dbReference type="ARBA" id="ARBA00004991"/>
    </source>
</evidence>
<comment type="pathway">
    <text evidence="2">Lipid metabolism; sphingolipid metabolism.</text>
</comment>
<dbReference type="EC" id="3.2.1.45" evidence="5 12"/>
<evidence type="ECO:0000259" key="15">
    <source>
        <dbReference type="Pfam" id="PF17189"/>
    </source>
</evidence>
<comment type="catalytic activity">
    <reaction evidence="11">
        <text>an N-acyl-1-beta-D-glucosyl-15-methylhexadecasphing-4-enine + H2O = an N-acyl-15-methylhexadecasphing-4-enine + D-glucose</text>
        <dbReference type="Rhea" id="RHEA:34755"/>
        <dbReference type="ChEBI" id="CHEBI:4167"/>
        <dbReference type="ChEBI" id="CHEBI:15377"/>
        <dbReference type="ChEBI" id="CHEBI:70815"/>
        <dbReference type="ChEBI" id="CHEBI:70846"/>
    </reaction>
    <physiologicalReaction direction="left-to-right" evidence="11">
        <dbReference type="Rhea" id="RHEA:34756"/>
    </physiologicalReaction>
</comment>
<dbReference type="InterPro" id="IPR017853">
    <property type="entry name" value="GH"/>
</dbReference>
<keyword evidence="9 12" id="KW-0443">Lipid metabolism</keyword>
<comment type="catalytic activity">
    <reaction evidence="1">
        <text>a beta-D-glucosyl-(1&lt;-&gt;1')-N-acylsphing-4-enine + H2O = an N-acylsphing-4-enine + D-glucose</text>
        <dbReference type="Rhea" id="RHEA:13269"/>
        <dbReference type="ChEBI" id="CHEBI:4167"/>
        <dbReference type="ChEBI" id="CHEBI:15377"/>
        <dbReference type="ChEBI" id="CHEBI:22801"/>
        <dbReference type="ChEBI" id="CHEBI:52639"/>
        <dbReference type="EC" id="3.2.1.45"/>
    </reaction>
    <physiologicalReaction direction="left-to-right" evidence="1">
        <dbReference type="Rhea" id="RHEA:13270"/>
    </physiologicalReaction>
</comment>
<evidence type="ECO:0000256" key="7">
    <source>
        <dbReference type="ARBA" id="ARBA00022801"/>
    </source>
</evidence>
<evidence type="ECO:0000256" key="2">
    <source>
        <dbReference type="ARBA" id="ARBA00004760"/>
    </source>
</evidence>
<evidence type="ECO:0000256" key="5">
    <source>
        <dbReference type="ARBA" id="ARBA00012658"/>
    </source>
</evidence>
<dbReference type="InterPro" id="IPR033452">
    <property type="entry name" value="GH30_C"/>
</dbReference>
<dbReference type="InterPro" id="IPR001139">
    <property type="entry name" value="Glyco_hydro_30"/>
</dbReference>
<dbReference type="GO" id="GO:0005774">
    <property type="term" value="C:vacuolar membrane"/>
    <property type="evidence" value="ECO:0007669"/>
    <property type="project" value="UniProtKB-ARBA"/>
</dbReference>
<organism evidence="16 17">
    <name type="scientific">Psylliodes chrysocephalus</name>
    <dbReference type="NCBI Taxonomy" id="3402493"/>
    <lineage>
        <taxon>Eukaryota</taxon>
        <taxon>Metazoa</taxon>
        <taxon>Ecdysozoa</taxon>
        <taxon>Arthropoda</taxon>
        <taxon>Hexapoda</taxon>
        <taxon>Insecta</taxon>
        <taxon>Pterygota</taxon>
        <taxon>Neoptera</taxon>
        <taxon>Endopterygota</taxon>
        <taxon>Coleoptera</taxon>
        <taxon>Polyphaga</taxon>
        <taxon>Cucujiformia</taxon>
        <taxon>Chrysomeloidea</taxon>
        <taxon>Chrysomelidae</taxon>
        <taxon>Galerucinae</taxon>
        <taxon>Alticini</taxon>
        <taxon>Psylliodes</taxon>
    </lineage>
</organism>
<dbReference type="GO" id="GO:0005764">
    <property type="term" value="C:lysosome"/>
    <property type="evidence" value="ECO:0007669"/>
    <property type="project" value="UniProtKB-ARBA"/>
</dbReference>
<reference evidence="16" key="1">
    <citation type="submission" date="2022-01" db="EMBL/GenBank/DDBJ databases">
        <authorList>
            <person name="King R."/>
        </authorList>
    </citation>
    <scope>NUCLEOTIDE SEQUENCE</scope>
</reference>
<dbReference type="PRINTS" id="PR00843">
    <property type="entry name" value="GLHYDRLASE30"/>
</dbReference>
<evidence type="ECO:0000256" key="9">
    <source>
        <dbReference type="ARBA" id="ARBA00023098"/>
    </source>
</evidence>
<dbReference type="GO" id="GO:0006680">
    <property type="term" value="P:glucosylceramide catabolic process"/>
    <property type="evidence" value="ECO:0007669"/>
    <property type="project" value="TreeGrafter"/>
</dbReference>
<evidence type="ECO:0000259" key="14">
    <source>
        <dbReference type="Pfam" id="PF02055"/>
    </source>
</evidence>
<dbReference type="Pfam" id="PF17189">
    <property type="entry name" value="Glyco_hydro_30C"/>
    <property type="match status" value="1"/>
</dbReference>
<keyword evidence="12" id="KW-0326">Glycosidase</keyword>
<keyword evidence="6 13" id="KW-0732">Signal</keyword>
<protein>
    <recommendedName>
        <fullName evidence="5 12">Glucosylceramidase</fullName>
        <ecNumber evidence="5 12">3.2.1.45</ecNumber>
    </recommendedName>
</protein>
<feature type="domain" description="Glycosyl hydrolase family 30 TIM-barrel" evidence="14">
    <location>
        <begin position="95"/>
        <end position="440"/>
    </location>
</feature>
<dbReference type="PANTHER" id="PTHR11069">
    <property type="entry name" value="GLUCOSYLCERAMIDASE"/>
    <property type="match status" value="1"/>
</dbReference>
<dbReference type="GO" id="GO:0030163">
    <property type="term" value="P:protein catabolic process"/>
    <property type="evidence" value="ECO:0007669"/>
    <property type="project" value="UniProtKB-ARBA"/>
</dbReference>
<dbReference type="FunFam" id="3.20.20.80:FF:000030">
    <property type="entry name" value="Lysosomal acid glucosylceramidase"/>
    <property type="match status" value="1"/>
</dbReference>
<dbReference type="GO" id="GO:0006914">
    <property type="term" value="P:autophagy"/>
    <property type="evidence" value="ECO:0007669"/>
    <property type="project" value="UniProtKB-ARBA"/>
</dbReference>
<proteinExistence type="inferred from homology"/>
<sequence>MKLVATIGIILQVVQHLSAQDCLSRNYGNGGTVCVCNSDHCDTIAPIKKLEGTKYVKFTSNKAGLRFHKEEGSFTKEGSDVKNVITVGTKMFQEIIGFGGAFSDSTGINIKSLNADLQDKLIRSYFSDEGIEYSVGRVPIGGTDFSIKGYSYCDTENDTVDLELNNWKLASADTDYKIPLIKEALKLRNNEFDLLASAWIAPNWMKTKPGFLERQSFIKDEMYQVWANYLVKFLMEYNKQDISFWGITTGNEPLTAYLPNKIPSVAWTVDGQKKWIRENFGPTLKNSNFNNTKIIIVDDQILLLPIVPDQLLADKEVEMYVDGIGIHWYLEIGDFPELLDITHKNHPNVFMLATEACNGYVLNDVELGNWYGGESYADNIIKNLNHWVIGWIDWNMALDVEGGPTFIGNNVDSPIIVNATAQEFYKQPMYYAMGHFSKFIPKGSVRIESSQFSKNSDVLDIAFRRPDGGTTVIVLNKAENDISSTVRDPRKGDITMTLTANSITSIVYW</sequence>
<feature type="signal peptide" evidence="13">
    <location>
        <begin position="1"/>
        <end position="19"/>
    </location>
</feature>
<comment type="pathway">
    <text evidence="3">Sphingolipid metabolism.</text>
</comment>
<keyword evidence="8 12" id="KW-0746">Sphingolipid metabolism</keyword>
<dbReference type="GO" id="GO:0004348">
    <property type="term" value="F:glucosylceramidase activity"/>
    <property type="evidence" value="ECO:0007669"/>
    <property type="project" value="UniProtKB-EC"/>
</dbReference>
<dbReference type="AlphaFoldDB" id="A0A9P0CNC2"/>
<dbReference type="GO" id="GO:0016241">
    <property type="term" value="P:regulation of macroautophagy"/>
    <property type="evidence" value="ECO:0007669"/>
    <property type="project" value="UniProtKB-ARBA"/>
</dbReference>
<evidence type="ECO:0000256" key="4">
    <source>
        <dbReference type="ARBA" id="ARBA00005382"/>
    </source>
</evidence>
<dbReference type="PANTHER" id="PTHR11069:SF23">
    <property type="entry name" value="LYSOSOMAL ACID GLUCOSYLCERAMIDASE"/>
    <property type="match status" value="1"/>
</dbReference>